<evidence type="ECO:0000313" key="13">
    <source>
        <dbReference type="Proteomes" id="UP000228948"/>
    </source>
</evidence>
<keyword evidence="4 9" id="KW-1003">Cell membrane</keyword>
<dbReference type="Gene3D" id="2.40.50.100">
    <property type="match status" value="1"/>
</dbReference>
<dbReference type="GO" id="GO:0015031">
    <property type="term" value="P:protein transport"/>
    <property type="evidence" value="ECO:0007669"/>
    <property type="project" value="InterPro"/>
</dbReference>
<evidence type="ECO:0000256" key="3">
    <source>
        <dbReference type="ARBA" id="ARBA00022448"/>
    </source>
</evidence>
<dbReference type="Proteomes" id="UP000228948">
    <property type="component" value="Chromosome"/>
</dbReference>
<organism evidence="12 13">
    <name type="scientific">Roseinatronobacter bogoriensis subsp. barguzinensis</name>
    <dbReference type="NCBI Taxonomy" id="441209"/>
    <lineage>
        <taxon>Bacteria</taxon>
        <taxon>Pseudomonadati</taxon>
        <taxon>Pseudomonadota</taxon>
        <taxon>Alphaproteobacteria</taxon>
        <taxon>Rhodobacterales</taxon>
        <taxon>Paracoccaceae</taxon>
        <taxon>Roseinatronobacter</taxon>
    </lineage>
</organism>
<keyword evidence="13" id="KW-1185">Reference proteome</keyword>
<keyword evidence="3 9" id="KW-0813">Transport</keyword>
<evidence type="ECO:0000256" key="4">
    <source>
        <dbReference type="ARBA" id="ARBA00022475"/>
    </source>
</evidence>
<dbReference type="GO" id="GO:0005886">
    <property type="term" value="C:plasma membrane"/>
    <property type="evidence" value="ECO:0007669"/>
    <property type="project" value="UniProtKB-SubCell"/>
</dbReference>
<reference evidence="12 13" key="1">
    <citation type="submission" date="2017-11" db="EMBL/GenBank/DDBJ databases">
        <title>Revised Sequence and Annotation of the Rhodobaca barguzinensis strain alga05 Genome.</title>
        <authorList>
            <person name="Kopejtka K."/>
            <person name="Tomasch J.M."/>
            <person name="Bunk B."/>
            <person name="Koblizek M."/>
        </authorList>
    </citation>
    <scope>NUCLEOTIDE SEQUENCE [LARGE SCALE GENOMIC DNA]</scope>
    <source>
        <strain evidence="13">alga05</strain>
    </source>
</reference>
<dbReference type="STRING" id="441209.GCA_001870665_01257"/>
<dbReference type="InterPro" id="IPR010129">
    <property type="entry name" value="T1SS_HlyD"/>
</dbReference>
<dbReference type="InterPro" id="IPR050739">
    <property type="entry name" value="MFP"/>
</dbReference>
<evidence type="ECO:0000256" key="9">
    <source>
        <dbReference type="RuleBase" id="RU365093"/>
    </source>
</evidence>
<gene>
    <name evidence="12" type="ORF">BG454_07395</name>
</gene>
<evidence type="ECO:0000313" key="12">
    <source>
        <dbReference type="EMBL" id="ATX65670.1"/>
    </source>
</evidence>
<sequence length="436" mass="49031">MARKHDLDSLAREMQGRQSWRGSLLLAVILLFFLTAGVWAARTEIDDVTRAEGRIVPSRDLQLIQATEPGVLQALHVVEGDIVEEGDILMELDGTQLSSQLDQEQQRAYGLMARIERLQAEIDRVDLVFSDVLVAQAPAVVRSETALYHARSDELLSEITIMERQRNQRQEQFAEGLVDLETARDTLAILSEERAMIEPLVQRRVEPETTLLEMRRRESEWRGRETRARASIARLQAGLEEIDDQIRALRARSRAAALSDLALATAELAALEPSLPALRDRADRAAIRAPMRGVVNRIHRSTLGSLARPGEDLIEIVPLDDTLLVEAYVRPSDIAFVYPGQPVKVKVTAYDFSRYGSLNGEITRIGADAVTRSERDTEEFFVVHVRTEESFLDRDGIGVEVMPGMVTEIDMLSGRKTVLEYLTTPVVRVKERAFRE</sequence>
<evidence type="ECO:0000256" key="6">
    <source>
        <dbReference type="ARBA" id="ARBA00022692"/>
    </source>
</evidence>
<dbReference type="PRINTS" id="PR01490">
    <property type="entry name" value="RTXTOXIND"/>
</dbReference>
<keyword evidence="8" id="KW-0472">Membrane</keyword>
<accession>A0A2K8KHP6</accession>
<feature type="domain" description="AprE-like long alpha-helical hairpin" evidence="10">
    <location>
        <begin position="98"/>
        <end position="281"/>
    </location>
</feature>
<dbReference type="PANTHER" id="PTHR30386">
    <property type="entry name" value="MEMBRANE FUSION SUBUNIT OF EMRAB-TOLC MULTIDRUG EFFLUX PUMP"/>
    <property type="match status" value="1"/>
</dbReference>
<evidence type="ECO:0000256" key="7">
    <source>
        <dbReference type="ARBA" id="ARBA00022989"/>
    </source>
</evidence>
<name>A0A2K8KHP6_9RHOB</name>
<dbReference type="Gene3D" id="2.40.30.170">
    <property type="match status" value="1"/>
</dbReference>
<evidence type="ECO:0000259" key="10">
    <source>
        <dbReference type="Pfam" id="PF25994"/>
    </source>
</evidence>
<keyword evidence="7" id="KW-1133">Transmembrane helix</keyword>
<evidence type="ECO:0000256" key="5">
    <source>
        <dbReference type="ARBA" id="ARBA00022519"/>
    </source>
</evidence>
<dbReference type="RefSeq" id="WP_071480227.1">
    <property type="nucleotide sequence ID" value="NZ_CP024899.1"/>
</dbReference>
<comment type="subcellular location">
    <subcellularLocation>
        <location evidence="1 9">Cell inner membrane</location>
        <topology evidence="1 9">Single-pass membrane protein</topology>
    </subcellularLocation>
</comment>
<dbReference type="Pfam" id="PF25994">
    <property type="entry name" value="HH_AprE"/>
    <property type="match status" value="1"/>
</dbReference>
<dbReference type="PANTHER" id="PTHR30386:SF26">
    <property type="entry name" value="TRANSPORT PROTEIN COMB"/>
    <property type="match status" value="1"/>
</dbReference>
<proteinExistence type="inferred from homology"/>
<dbReference type="OrthoDB" id="9810980at2"/>
<feature type="domain" description="AprE-like beta-barrel" evidence="11">
    <location>
        <begin position="323"/>
        <end position="411"/>
    </location>
</feature>
<dbReference type="InterPro" id="IPR058982">
    <property type="entry name" value="Beta-barrel_AprE"/>
</dbReference>
<dbReference type="Gene3D" id="1.10.287.470">
    <property type="entry name" value="Helix hairpin bin"/>
    <property type="match status" value="1"/>
</dbReference>
<dbReference type="NCBIfam" id="TIGR01843">
    <property type="entry name" value="type_I_hlyD"/>
    <property type="match status" value="1"/>
</dbReference>
<evidence type="ECO:0000256" key="1">
    <source>
        <dbReference type="ARBA" id="ARBA00004377"/>
    </source>
</evidence>
<evidence type="ECO:0000256" key="2">
    <source>
        <dbReference type="ARBA" id="ARBA00009477"/>
    </source>
</evidence>
<dbReference type="Pfam" id="PF26002">
    <property type="entry name" value="Beta-barrel_AprE"/>
    <property type="match status" value="1"/>
</dbReference>
<dbReference type="KEGG" id="rbg:BG454_07395"/>
<evidence type="ECO:0000256" key="8">
    <source>
        <dbReference type="ARBA" id="ARBA00023136"/>
    </source>
</evidence>
<dbReference type="EMBL" id="CP024899">
    <property type="protein sequence ID" value="ATX65670.1"/>
    <property type="molecule type" value="Genomic_DNA"/>
</dbReference>
<keyword evidence="6" id="KW-0812">Transmembrane</keyword>
<keyword evidence="5 9" id="KW-0997">Cell inner membrane</keyword>
<dbReference type="AlphaFoldDB" id="A0A2K8KHP6"/>
<dbReference type="InterPro" id="IPR058781">
    <property type="entry name" value="HH_AprE-like"/>
</dbReference>
<comment type="similarity">
    <text evidence="2 9">Belongs to the membrane fusion protein (MFP) (TC 8.A.1) family.</text>
</comment>
<evidence type="ECO:0000259" key="11">
    <source>
        <dbReference type="Pfam" id="PF26002"/>
    </source>
</evidence>
<protein>
    <recommendedName>
        <fullName evidence="9">Membrane fusion protein (MFP) family protein</fullName>
    </recommendedName>
</protein>